<dbReference type="GO" id="GO:0003855">
    <property type="term" value="F:3-dehydroquinate dehydratase activity"/>
    <property type="evidence" value="ECO:0007669"/>
    <property type="project" value="UniProtKB-UniRule"/>
</dbReference>
<dbReference type="GO" id="GO:0019631">
    <property type="term" value="P:quinate catabolic process"/>
    <property type="evidence" value="ECO:0007669"/>
    <property type="project" value="TreeGrafter"/>
</dbReference>
<keyword evidence="6 8" id="KW-0057">Aromatic amino acid biosynthesis</keyword>
<dbReference type="CDD" id="cd00466">
    <property type="entry name" value="DHQase_II"/>
    <property type="match status" value="1"/>
</dbReference>
<dbReference type="GO" id="GO:0009073">
    <property type="term" value="P:aromatic amino acid family biosynthetic process"/>
    <property type="evidence" value="ECO:0007669"/>
    <property type="project" value="UniProtKB-KW"/>
</dbReference>
<dbReference type="NCBIfam" id="TIGR01088">
    <property type="entry name" value="aroQ"/>
    <property type="match status" value="1"/>
</dbReference>
<evidence type="ECO:0000313" key="13">
    <source>
        <dbReference type="Proteomes" id="UP000543556"/>
    </source>
</evidence>
<sequence>MTSTTGATPQGRGELLILNGPNLNLLGTREPAIYGSHTLDDVARLTVAAANAAGFSAECIQSNHEGDLVDAIHAARDTAVGLIINAGAYTHTSVAIRDAISGVELPAVEVHISNVHRREEFRHHSYLSPVCDAVIVGAGIHGYVMAVSYLDQVLP</sequence>
<keyword evidence="8" id="KW-0028">Amino-acid biosynthesis</keyword>
<dbReference type="Gene3D" id="3.40.50.9100">
    <property type="entry name" value="Dehydroquinase, class II"/>
    <property type="match status" value="1"/>
</dbReference>
<dbReference type="PIRSF" id="PIRSF001399">
    <property type="entry name" value="DHquinase_II"/>
    <property type="match status" value="1"/>
</dbReference>
<dbReference type="EMBL" id="JAAMFM010000001">
    <property type="protein sequence ID" value="NVM93530.1"/>
    <property type="molecule type" value="Genomic_DNA"/>
</dbReference>
<feature type="binding site" evidence="8 10">
    <location>
        <position position="122"/>
    </location>
    <ligand>
        <name>substrate</name>
    </ligand>
</feature>
<feature type="binding site" evidence="8 10">
    <location>
        <position position="91"/>
    </location>
    <ligand>
        <name>substrate</name>
    </ligand>
</feature>
<dbReference type="GO" id="GO:0009423">
    <property type="term" value="P:chorismate biosynthetic process"/>
    <property type="evidence" value="ECO:0007669"/>
    <property type="project" value="UniProtKB-UniRule"/>
</dbReference>
<comment type="caution">
    <text evidence="12">The sequence shown here is derived from an EMBL/GenBank/DDBJ whole genome shotgun (WGS) entry which is preliminary data.</text>
</comment>
<dbReference type="GO" id="GO:0008652">
    <property type="term" value="P:amino acid biosynthetic process"/>
    <property type="evidence" value="ECO:0007669"/>
    <property type="project" value="UniProtKB-KW"/>
</dbReference>
<dbReference type="EC" id="4.2.1.10" evidence="5 8"/>
<feature type="active site" description="Proton acceptor" evidence="8 9">
    <location>
        <position position="34"/>
    </location>
</feature>
<proteinExistence type="inferred from homology"/>
<evidence type="ECO:0000256" key="4">
    <source>
        <dbReference type="ARBA" id="ARBA00011193"/>
    </source>
</evidence>
<dbReference type="RefSeq" id="WP_176633254.1">
    <property type="nucleotide sequence ID" value="NZ_JAAMFM010000001.1"/>
</dbReference>
<dbReference type="AlphaFoldDB" id="A0A7Y7IDL3"/>
<evidence type="ECO:0000256" key="1">
    <source>
        <dbReference type="ARBA" id="ARBA00001864"/>
    </source>
</evidence>
<comment type="pathway">
    <text evidence="2 8">Metabolic intermediate biosynthesis; chorismate biosynthesis; chorismate from D-erythrose 4-phosphate and phosphoenolpyruvate: step 3/7.</text>
</comment>
<name>A0A7Y7IDL3_9MICC</name>
<gene>
    <name evidence="8 12" type="primary">aroQ</name>
    <name evidence="12" type="ORF">G6034_01150</name>
</gene>
<keyword evidence="7 8" id="KW-0456">Lyase</keyword>
<dbReference type="PANTHER" id="PTHR21272">
    <property type="entry name" value="CATABOLIC 3-DEHYDROQUINASE"/>
    <property type="match status" value="1"/>
</dbReference>
<evidence type="ECO:0000256" key="7">
    <source>
        <dbReference type="ARBA" id="ARBA00023239"/>
    </source>
</evidence>
<evidence type="ECO:0000256" key="9">
    <source>
        <dbReference type="PIRSR" id="PIRSR001399-1"/>
    </source>
</evidence>
<dbReference type="Proteomes" id="UP000543556">
    <property type="component" value="Unassembled WGS sequence"/>
</dbReference>
<evidence type="ECO:0000256" key="3">
    <source>
        <dbReference type="ARBA" id="ARBA00011037"/>
    </source>
</evidence>
<feature type="site" description="Transition state stabilizer" evidence="8 11">
    <location>
        <position position="29"/>
    </location>
</feature>
<comment type="function">
    <text evidence="8">Catalyzes a trans-dehydration via an enolate intermediate.</text>
</comment>
<evidence type="ECO:0000256" key="11">
    <source>
        <dbReference type="PIRSR" id="PIRSR001399-3"/>
    </source>
</evidence>
<evidence type="ECO:0000256" key="6">
    <source>
        <dbReference type="ARBA" id="ARBA00023141"/>
    </source>
</evidence>
<dbReference type="SUPFAM" id="SSF52304">
    <property type="entry name" value="Type II 3-dehydroquinate dehydratase"/>
    <property type="match status" value="1"/>
</dbReference>
<reference evidence="12 13" key="1">
    <citation type="submission" date="2020-02" db="EMBL/GenBank/DDBJ databases">
        <title>Genome sequence of strain AETb3-4.</title>
        <authorList>
            <person name="Gao J."/>
            <person name="Zhang X."/>
        </authorList>
    </citation>
    <scope>NUCLEOTIDE SEQUENCE [LARGE SCALE GENOMIC DNA]</scope>
    <source>
        <strain evidence="12 13">AETb3-4</strain>
    </source>
</reference>
<dbReference type="Pfam" id="PF01220">
    <property type="entry name" value="DHquinase_II"/>
    <property type="match status" value="1"/>
</dbReference>
<dbReference type="HAMAP" id="MF_00169">
    <property type="entry name" value="AroQ"/>
    <property type="match status" value="1"/>
</dbReference>
<feature type="binding site" evidence="8 10">
    <location>
        <position position="85"/>
    </location>
    <ligand>
        <name>substrate</name>
    </ligand>
</feature>
<dbReference type="NCBIfam" id="NF003805">
    <property type="entry name" value="PRK05395.1-2"/>
    <property type="match status" value="1"/>
</dbReference>
<dbReference type="UniPathway" id="UPA00053">
    <property type="reaction ID" value="UER00086"/>
</dbReference>
<evidence type="ECO:0000256" key="5">
    <source>
        <dbReference type="ARBA" id="ARBA00012060"/>
    </source>
</evidence>
<keyword evidence="13" id="KW-1185">Reference proteome</keyword>
<protein>
    <recommendedName>
        <fullName evidence="5 8">3-dehydroquinate dehydratase</fullName>
        <shortName evidence="8">3-dehydroquinase</shortName>
        <ecNumber evidence="5 8">4.2.1.10</ecNumber>
    </recommendedName>
    <alternativeName>
        <fullName evidence="8">Type II DHQase</fullName>
    </alternativeName>
</protein>
<evidence type="ECO:0000313" key="12">
    <source>
        <dbReference type="EMBL" id="NVM93530.1"/>
    </source>
</evidence>
<evidence type="ECO:0000256" key="8">
    <source>
        <dbReference type="HAMAP-Rule" id="MF_00169"/>
    </source>
</evidence>
<comment type="catalytic activity">
    <reaction evidence="1 8">
        <text>3-dehydroquinate = 3-dehydroshikimate + H2O</text>
        <dbReference type="Rhea" id="RHEA:21096"/>
        <dbReference type="ChEBI" id="CHEBI:15377"/>
        <dbReference type="ChEBI" id="CHEBI:16630"/>
        <dbReference type="ChEBI" id="CHEBI:32364"/>
        <dbReference type="EC" id="4.2.1.10"/>
    </reaction>
</comment>
<comment type="subunit">
    <text evidence="4 8">Homododecamer.</text>
</comment>
<dbReference type="InterPro" id="IPR001874">
    <property type="entry name" value="DHquinase_II"/>
</dbReference>
<feature type="active site" description="Proton donor" evidence="8 9">
    <location>
        <position position="111"/>
    </location>
</feature>
<accession>A0A7Y7IDL3</accession>
<feature type="binding site" evidence="8 10">
    <location>
        <position position="98"/>
    </location>
    <ligand>
        <name>substrate</name>
    </ligand>
</feature>
<organism evidence="12 13">
    <name type="scientific">Arthrobacter wenxiniae</name>
    <dbReference type="NCBI Taxonomy" id="2713570"/>
    <lineage>
        <taxon>Bacteria</taxon>
        <taxon>Bacillati</taxon>
        <taxon>Actinomycetota</taxon>
        <taxon>Actinomycetes</taxon>
        <taxon>Micrococcales</taxon>
        <taxon>Micrococcaceae</taxon>
        <taxon>Arthrobacter</taxon>
    </lineage>
</organism>
<dbReference type="PROSITE" id="PS01029">
    <property type="entry name" value="DEHYDROQUINASE_II"/>
    <property type="match status" value="1"/>
</dbReference>
<evidence type="ECO:0000256" key="10">
    <source>
        <dbReference type="PIRSR" id="PIRSR001399-2"/>
    </source>
</evidence>
<dbReference type="PANTHER" id="PTHR21272:SF3">
    <property type="entry name" value="CATABOLIC 3-DEHYDROQUINASE"/>
    <property type="match status" value="1"/>
</dbReference>
<evidence type="ECO:0000256" key="2">
    <source>
        <dbReference type="ARBA" id="ARBA00004902"/>
    </source>
</evidence>
<dbReference type="NCBIfam" id="NF003806">
    <property type="entry name" value="PRK05395.1-3"/>
    <property type="match status" value="1"/>
</dbReference>
<dbReference type="NCBIfam" id="NF003807">
    <property type="entry name" value="PRK05395.1-4"/>
    <property type="match status" value="1"/>
</dbReference>
<dbReference type="InterPro" id="IPR036441">
    <property type="entry name" value="DHquinase_II_sf"/>
</dbReference>
<comment type="similarity">
    <text evidence="3 8">Belongs to the type-II 3-dehydroquinase family.</text>
</comment>
<feature type="binding site" evidence="8 10">
    <location>
        <begin position="112"/>
        <end position="113"/>
    </location>
    <ligand>
        <name>substrate</name>
    </ligand>
</feature>
<dbReference type="InterPro" id="IPR018509">
    <property type="entry name" value="DHquinase_II_CS"/>
</dbReference>